<dbReference type="Proteomes" id="UP000499080">
    <property type="component" value="Unassembled WGS sequence"/>
</dbReference>
<reference evidence="1 2" key="1">
    <citation type="journal article" date="2019" name="Sci. Rep.">
        <title>Orb-weaving spider Araneus ventricosus genome elucidates the spidroin gene catalogue.</title>
        <authorList>
            <person name="Kono N."/>
            <person name="Nakamura H."/>
            <person name="Ohtoshi R."/>
            <person name="Moran D.A.P."/>
            <person name="Shinohara A."/>
            <person name="Yoshida Y."/>
            <person name="Fujiwara M."/>
            <person name="Mori M."/>
            <person name="Tomita M."/>
            <person name="Arakawa K."/>
        </authorList>
    </citation>
    <scope>NUCLEOTIDE SEQUENCE [LARGE SCALE GENOMIC DNA]</scope>
</reference>
<organism evidence="1 2">
    <name type="scientific">Araneus ventricosus</name>
    <name type="common">Orbweaver spider</name>
    <name type="synonym">Epeira ventricosa</name>
    <dbReference type="NCBI Taxonomy" id="182803"/>
    <lineage>
        <taxon>Eukaryota</taxon>
        <taxon>Metazoa</taxon>
        <taxon>Ecdysozoa</taxon>
        <taxon>Arthropoda</taxon>
        <taxon>Chelicerata</taxon>
        <taxon>Arachnida</taxon>
        <taxon>Araneae</taxon>
        <taxon>Araneomorphae</taxon>
        <taxon>Entelegynae</taxon>
        <taxon>Araneoidea</taxon>
        <taxon>Araneidae</taxon>
        <taxon>Araneus</taxon>
    </lineage>
</organism>
<evidence type="ECO:0008006" key="3">
    <source>
        <dbReference type="Google" id="ProtNLM"/>
    </source>
</evidence>
<keyword evidence="2" id="KW-1185">Reference proteome</keyword>
<protein>
    <recommendedName>
        <fullName evidence="3">Reverse transcriptase/retrotransposon-derived protein RNase H-like domain-containing protein</fullName>
    </recommendedName>
</protein>
<dbReference type="InterPro" id="IPR043502">
    <property type="entry name" value="DNA/RNA_pol_sf"/>
</dbReference>
<sequence length="138" mass="15812">MHWNHPGLSIKFPSTSNCVWKRCSLALTLELPIPFLQERNFLNCCIINSDFIRETLRWSLADGKERNVEALTTTVNHVEAEKEIARPLSDLTKKNKTWTWGEPERKAFESLKKNADFTTCAVTPDGSKTLPSYLNQCK</sequence>
<comment type="caution">
    <text evidence="1">The sequence shown here is derived from an EMBL/GenBank/DDBJ whole genome shotgun (WGS) entry which is preliminary data.</text>
</comment>
<dbReference type="GO" id="GO:0071897">
    <property type="term" value="P:DNA biosynthetic process"/>
    <property type="evidence" value="ECO:0007669"/>
    <property type="project" value="UniProtKB-ARBA"/>
</dbReference>
<dbReference type="SUPFAM" id="SSF56672">
    <property type="entry name" value="DNA/RNA polymerases"/>
    <property type="match status" value="1"/>
</dbReference>
<evidence type="ECO:0000313" key="2">
    <source>
        <dbReference type="Proteomes" id="UP000499080"/>
    </source>
</evidence>
<name>A0A4Y2HU78_ARAVE</name>
<accession>A0A4Y2HU78</accession>
<dbReference type="InterPro" id="IPR043128">
    <property type="entry name" value="Rev_trsase/Diguanyl_cyclase"/>
</dbReference>
<dbReference type="AlphaFoldDB" id="A0A4Y2HU78"/>
<proteinExistence type="predicted"/>
<dbReference type="EMBL" id="BGPR01002170">
    <property type="protein sequence ID" value="GBM68961.1"/>
    <property type="molecule type" value="Genomic_DNA"/>
</dbReference>
<gene>
    <name evidence="1" type="ORF">AVEN_24365_1</name>
</gene>
<evidence type="ECO:0000313" key="1">
    <source>
        <dbReference type="EMBL" id="GBM68961.1"/>
    </source>
</evidence>
<dbReference type="Gene3D" id="3.30.70.270">
    <property type="match status" value="1"/>
</dbReference>